<accession>A0ACC3NUW1</accession>
<keyword evidence="2" id="KW-1185">Reference proteome</keyword>
<dbReference type="EMBL" id="JAUTXU010000009">
    <property type="protein sequence ID" value="KAK3723547.1"/>
    <property type="molecule type" value="Genomic_DNA"/>
</dbReference>
<sequence length="397" mass="42930">MSSTSMVEPRLAARTIEPPNGGTPAWLKVFGCFLIFINTYGIASSFGSYQAFYEIHGLPSYSPSAISWIGTIQVFLLGFMGIVAGPLYDRGHVRLLLATGCFMLVFGFFMLSISHKFYQIMLSQGVCVGLAPDRQWVSCERSAVGGALLPVIFGYLTPSIGVHWVNRIFGFLTLGISIVAVALLRPEDLHQQRHHKSFFDASALREPSYALFCLGLFFLELGYWIPPFIITPYARLSLGTSADFAFYLLAIMNAAGFVGRIVPAFAAQIRVIGPAWTLFVGVLSLGILVLSWLAIKSVVGLTVWCILVGFMSGITVSLPNAVVPRLSPSASMIGARTGMMWSFVSFAALIGAPVAGALLNPQTNSYKHGQMFSGISICFGAALLTVPAIQVGRKRTD</sequence>
<evidence type="ECO:0000313" key="2">
    <source>
        <dbReference type="Proteomes" id="UP001281147"/>
    </source>
</evidence>
<gene>
    <name evidence="1" type="ORF">LTR37_001799</name>
</gene>
<reference evidence="1" key="1">
    <citation type="submission" date="2023-07" db="EMBL/GenBank/DDBJ databases">
        <title>Black Yeasts Isolated from many extreme environments.</title>
        <authorList>
            <person name="Coleine C."/>
            <person name="Stajich J.E."/>
            <person name="Selbmann L."/>
        </authorList>
    </citation>
    <scope>NUCLEOTIDE SEQUENCE</scope>
    <source>
        <strain evidence="1">CCFEE 5714</strain>
    </source>
</reference>
<comment type="caution">
    <text evidence="1">The sequence shown here is derived from an EMBL/GenBank/DDBJ whole genome shotgun (WGS) entry which is preliminary data.</text>
</comment>
<protein>
    <submittedName>
        <fullName evidence="1">Uncharacterized protein</fullName>
    </submittedName>
</protein>
<name>A0ACC3NUW1_9PEZI</name>
<dbReference type="Proteomes" id="UP001281147">
    <property type="component" value="Unassembled WGS sequence"/>
</dbReference>
<evidence type="ECO:0000313" key="1">
    <source>
        <dbReference type="EMBL" id="KAK3723547.1"/>
    </source>
</evidence>
<proteinExistence type="predicted"/>
<organism evidence="1 2">
    <name type="scientific">Vermiconidia calcicola</name>
    <dbReference type="NCBI Taxonomy" id="1690605"/>
    <lineage>
        <taxon>Eukaryota</taxon>
        <taxon>Fungi</taxon>
        <taxon>Dikarya</taxon>
        <taxon>Ascomycota</taxon>
        <taxon>Pezizomycotina</taxon>
        <taxon>Dothideomycetes</taxon>
        <taxon>Dothideomycetidae</taxon>
        <taxon>Mycosphaerellales</taxon>
        <taxon>Extremaceae</taxon>
        <taxon>Vermiconidia</taxon>
    </lineage>
</organism>